<evidence type="ECO:0000256" key="5">
    <source>
        <dbReference type="ARBA" id="ARBA00023159"/>
    </source>
</evidence>
<dbReference type="InterPro" id="IPR012416">
    <property type="entry name" value="CBP60"/>
</dbReference>
<dbReference type="Proteomes" id="UP001187471">
    <property type="component" value="Unassembled WGS sequence"/>
</dbReference>
<keyword evidence="7" id="KW-0539">Nucleus</keyword>
<dbReference type="InterPro" id="IPR046831">
    <property type="entry name" value="Calmodulin_bind_N"/>
</dbReference>
<comment type="caution">
    <text evidence="11">The sequence shown here is derived from an EMBL/GenBank/DDBJ whole genome shotgun (WGS) entry which is preliminary data.</text>
</comment>
<dbReference type="GO" id="GO:0003700">
    <property type="term" value="F:DNA-binding transcription factor activity"/>
    <property type="evidence" value="ECO:0007669"/>
    <property type="project" value="TreeGrafter"/>
</dbReference>
<dbReference type="AlphaFoldDB" id="A0AA88RF81"/>
<organism evidence="11 12">
    <name type="scientific">Escallonia rubra</name>
    <dbReference type="NCBI Taxonomy" id="112253"/>
    <lineage>
        <taxon>Eukaryota</taxon>
        <taxon>Viridiplantae</taxon>
        <taxon>Streptophyta</taxon>
        <taxon>Embryophyta</taxon>
        <taxon>Tracheophyta</taxon>
        <taxon>Spermatophyta</taxon>
        <taxon>Magnoliopsida</taxon>
        <taxon>eudicotyledons</taxon>
        <taxon>Gunneridae</taxon>
        <taxon>Pentapetalae</taxon>
        <taxon>asterids</taxon>
        <taxon>campanulids</taxon>
        <taxon>Escalloniales</taxon>
        <taxon>Escalloniaceae</taxon>
        <taxon>Escallonia</taxon>
    </lineage>
</organism>
<evidence type="ECO:0008006" key="13">
    <source>
        <dbReference type="Google" id="ProtNLM"/>
    </source>
</evidence>
<keyword evidence="4" id="KW-0238">DNA-binding</keyword>
<keyword evidence="3" id="KW-0805">Transcription regulation</keyword>
<evidence type="ECO:0000259" key="8">
    <source>
        <dbReference type="Pfam" id="PF07887"/>
    </source>
</evidence>
<feature type="domain" description="Calmodulin binding protein central" evidence="9">
    <location>
        <begin position="211"/>
        <end position="277"/>
    </location>
</feature>
<feature type="domain" description="Calmodulin binding protein C-terminal" evidence="10">
    <location>
        <begin position="282"/>
        <end position="341"/>
    </location>
</feature>
<name>A0AA88RF81_9ASTE</name>
<evidence type="ECO:0000313" key="11">
    <source>
        <dbReference type="EMBL" id="KAK2977711.1"/>
    </source>
</evidence>
<dbReference type="GO" id="GO:0005634">
    <property type="term" value="C:nucleus"/>
    <property type="evidence" value="ECO:0007669"/>
    <property type="project" value="UniProtKB-SubCell"/>
</dbReference>
<evidence type="ECO:0000313" key="12">
    <source>
        <dbReference type="Proteomes" id="UP001187471"/>
    </source>
</evidence>
<dbReference type="InterPro" id="IPR046830">
    <property type="entry name" value="Calmod_bind_M"/>
</dbReference>
<dbReference type="PANTHER" id="PTHR31713">
    <property type="entry name" value="OS02G0177800 PROTEIN"/>
    <property type="match status" value="1"/>
</dbReference>
<dbReference type="GO" id="GO:0005516">
    <property type="term" value="F:calmodulin binding"/>
    <property type="evidence" value="ECO:0007669"/>
    <property type="project" value="InterPro"/>
</dbReference>
<evidence type="ECO:0000256" key="6">
    <source>
        <dbReference type="ARBA" id="ARBA00023163"/>
    </source>
</evidence>
<evidence type="ECO:0000256" key="1">
    <source>
        <dbReference type="ARBA" id="ARBA00004123"/>
    </source>
</evidence>
<dbReference type="Pfam" id="PF20452">
    <property type="entry name" value="Calmod_bind_C"/>
    <property type="match status" value="1"/>
</dbReference>
<dbReference type="Pfam" id="PF20451">
    <property type="entry name" value="Calmod_bind_M"/>
    <property type="match status" value="1"/>
</dbReference>
<comment type="subcellular location">
    <subcellularLocation>
        <location evidence="1">Nucleus</location>
    </subcellularLocation>
</comment>
<accession>A0AA88RF81</accession>
<feature type="domain" description="Calmodulin binding protein-like N-terminal" evidence="8">
    <location>
        <begin position="53"/>
        <end position="199"/>
    </location>
</feature>
<evidence type="ECO:0000256" key="3">
    <source>
        <dbReference type="ARBA" id="ARBA00023015"/>
    </source>
</evidence>
<dbReference type="GO" id="GO:0043565">
    <property type="term" value="F:sequence-specific DNA binding"/>
    <property type="evidence" value="ECO:0007669"/>
    <property type="project" value="TreeGrafter"/>
</dbReference>
<dbReference type="GO" id="GO:0080142">
    <property type="term" value="P:regulation of salicylic acid biosynthetic process"/>
    <property type="evidence" value="ECO:0007669"/>
    <property type="project" value="TreeGrafter"/>
</dbReference>
<protein>
    <recommendedName>
        <fullName evidence="13">Calmodulin-binding protein</fullName>
    </recommendedName>
</protein>
<evidence type="ECO:0000256" key="7">
    <source>
        <dbReference type="ARBA" id="ARBA00023242"/>
    </source>
</evidence>
<evidence type="ECO:0000256" key="2">
    <source>
        <dbReference type="ARBA" id="ARBA00007214"/>
    </source>
</evidence>
<gene>
    <name evidence="11" type="ORF">RJ640_013729</name>
</gene>
<evidence type="ECO:0000256" key="4">
    <source>
        <dbReference type="ARBA" id="ARBA00023125"/>
    </source>
</evidence>
<keyword evidence="12" id="KW-1185">Reference proteome</keyword>
<dbReference type="PANTHER" id="PTHR31713:SF43">
    <property type="entry name" value="CALMODULIN-BINDING PROTEIN 60 G"/>
    <property type="match status" value="1"/>
</dbReference>
<proteinExistence type="inferred from homology"/>
<comment type="similarity">
    <text evidence="2">Belongs to the plant ACBP60 protein family.</text>
</comment>
<sequence>MATSMFPGVGNLPRMLPLPSKRRGHFSASKSKTDHVCRRSSLNQIESSGARAWQLQFLNKLPSTLFTGGRIESEDGEPLQIAIVDASTKKIITSGPLSSLRIEIVVLDGDFGADDQDHWSETDFRARIVRAREGKRPLVTGELVVTLREGVGYIGDISFTDNSSWIRSRKFRLGAGVQSTSTEIKVREAKSEAFIVKDHRGESYKKHHPPALNDEVWRLERIAKDGAFHNRLVQHDISSVKEFLRMYVTDPSLLRNILGGGISKKTWDIIIEHAAACVLDDKLYMYRAAENFGLVFNSIFKVVGATFDGQNYQCLDNLDVLQMRLVEDLKQLAYKNVNDLVLIDEPLVVNPTMLLPGLQPDPFIRPTSSSQNVNIPVADQDLLQMQLSSNHMTPSLPYTQEVEDSTLLQASVAQNPHSMQKFSPTLLNSFIIRNLCYGPDGGGYSSAPSGSLGSVVLSGNLVAAEDNSQAETSIWQGNELYLAPSNQAFDHVSSNSGIHSSRTGKPKVRWLKIRAAIKWVSIRRDVAAKRTAEQLWYLDF</sequence>
<evidence type="ECO:0000259" key="9">
    <source>
        <dbReference type="Pfam" id="PF20451"/>
    </source>
</evidence>
<keyword evidence="5" id="KW-0010">Activator</keyword>
<dbReference type="Pfam" id="PF07887">
    <property type="entry name" value="Calmodulin_bind"/>
    <property type="match status" value="1"/>
</dbReference>
<dbReference type="InterPro" id="IPR046829">
    <property type="entry name" value="Calmod_bind_C"/>
</dbReference>
<dbReference type="EMBL" id="JAVXUO010001958">
    <property type="protein sequence ID" value="KAK2977711.1"/>
    <property type="molecule type" value="Genomic_DNA"/>
</dbReference>
<evidence type="ECO:0000259" key="10">
    <source>
        <dbReference type="Pfam" id="PF20452"/>
    </source>
</evidence>
<keyword evidence="6" id="KW-0804">Transcription</keyword>
<reference evidence="11" key="1">
    <citation type="submission" date="2022-12" db="EMBL/GenBank/DDBJ databases">
        <title>Draft genome assemblies for two species of Escallonia (Escalloniales).</title>
        <authorList>
            <person name="Chanderbali A."/>
            <person name="Dervinis C."/>
            <person name="Anghel I."/>
            <person name="Soltis D."/>
            <person name="Soltis P."/>
            <person name="Zapata F."/>
        </authorList>
    </citation>
    <scope>NUCLEOTIDE SEQUENCE</scope>
    <source>
        <strain evidence="11">UCBG92.1500</strain>
        <tissue evidence="11">Leaf</tissue>
    </source>
</reference>